<evidence type="ECO:0000256" key="1">
    <source>
        <dbReference type="SAM" id="Phobius"/>
    </source>
</evidence>
<feature type="transmembrane region" description="Helical" evidence="1">
    <location>
        <begin position="80"/>
        <end position="99"/>
    </location>
</feature>
<evidence type="ECO:0000259" key="2">
    <source>
        <dbReference type="Pfam" id="PF01757"/>
    </source>
</evidence>
<keyword evidence="1" id="KW-1133">Transmembrane helix</keyword>
<reference evidence="3" key="3">
    <citation type="submission" date="2020-11" db="EMBL/GenBank/DDBJ databases">
        <authorList>
            <person name="Lee S.D."/>
        </authorList>
    </citation>
    <scope>NUCLEOTIDE SEQUENCE</scope>
    <source>
        <strain evidence="3">SAP-2</strain>
    </source>
</reference>
<evidence type="ECO:0000313" key="3">
    <source>
        <dbReference type="EMBL" id="MBF6638074.1"/>
    </source>
</evidence>
<reference evidence="3" key="4">
    <citation type="submission" date="2022-09" db="EMBL/GenBank/DDBJ databases">
        <title>Rouxiella aceris sp. nov., isolated from tree sap and emended description of the genus Rhouxiella.</title>
        <authorList>
            <person name="Kim I.S."/>
        </authorList>
    </citation>
    <scope>NUCLEOTIDE SEQUENCE</scope>
    <source>
        <strain evidence="3">SAP-2</strain>
    </source>
</reference>
<protein>
    <submittedName>
        <fullName evidence="3">Acyltransferase</fullName>
    </submittedName>
</protein>
<comment type="caution">
    <text evidence="3">The sequence shown here is derived from an EMBL/GenBank/DDBJ whole genome shotgun (WGS) entry which is preliminary data.</text>
</comment>
<dbReference type="Proteomes" id="UP000705283">
    <property type="component" value="Unassembled WGS sequence"/>
</dbReference>
<feature type="transmembrane region" description="Helical" evidence="1">
    <location>
        <begin position="12"/>
        <end position="31"/>
    </location>
</feature>
<accession>A0AA40X4A8</accession>
<feature type="transmembrane region" description="Helical" evidence="1">
    <location>
        <begin position="185"/>
        <end position="205"/>
    </location>
</feature>
<proteinExistence type="predicted"/>
<organism evidence="3 6">
    <name type="scientific">Rouxiella silvae</name>
    <dbReference type="NCBI Taxonomy" id="1646373"/>
    <lineage>
        <taxon>Bacteria</taxon>
        <taxon>Pseudomonadati</taxon>
        <taxon>Pseudomonadota</taxon>
        <taxon>Gammaproteobacteria</taxon>
        <taxon>Enterobacterales</taxon>
        <taxon>Yersiniaceae</taxon>
        <taxon>Rouxiella</taxon>
    </lineage>
</organism>
<evidence type="ECO:0000313" key="4">
    <source>
        <dbReference type="EMBL" id="ORJ19678.1"/>
    </source>
</evidence>
<feature type="transmembrane region" description="Helical" evidence="1">
    <location>
        <begin position="225"/>
        <end position="244"/>
    </location>
</feature>
<keyword evidence="1" id="KW-0472">Membrane</keyword>
<feature type="domain" description="Acyltransferase 3" evidence="2">
    <location>
        <begin position="6"/>
        <end position="329"/>
    </location>
</feature>
<dbReference type="Pfam" id="PF01757">
    <property type="entry name" value="Acyl_transf_3"/>
    <property type="match status" value="1"/>
</dbReference>
<dbReference type="InterPro" id="IPR050879">
    <property type="entry name" value="Acyltransferase_3"/>
</dbReference>
<dbReference type="EMBL" id="MRWD01000052">
    <property type="protein sequence ID" value="ORJ19678.1"/>
    <property type="molecule type" value="Genomic_DNA"/>
</dbReference>
<dbReference type="RefSeq" id="WP_084984048.1">
    <property type="nucleotide sequence ID" value="NZ_CBCSCF010000001.1"/>
</dbReference>
<keyword evidence="1" id="KW-0812">Transmembrane</keyword>
<dbReference type="Proteomes" id="UP000192722">
    <property type="component" value="Unassembled WGS sequence"/>
</dbReference>
<keyword evidence="3" id="KW-0808">Transferase</keyword>
<dbReference type="AlphaFoldDB" id="A0AA40X4A8"/>
<evidence type="ECO:0000313" key="5">
    <source>
        <dbReference type="Proteomes" id="UP000192722"/>
    </source>
</evidence>
<dbReference type="PANTHER" id="PTHR23028:SF131">
    <property type="entry name" value="BLR2367 PROTEIN"/>
    <property type="match status" value="1"/>
</dbReference>
<name>A0AA40X4A8_9GAMM</name>
<keyword evidence="5" id="KW-1185">Reference proteome</keyword>
<keyword evidence="3" id="KW-0012">Acyltransferase</keyword>
<feature type="transmembrane region" description="Helical" evidence="1">
    <location>
        <begin position="311"/>
        <end position="332"/>
    </location>
</feature>
<dbReference type="PANTHER" id="PTHR23028">
    <property type="entry name" value="ACETYLTRANSFERASE"/>
    <property type="match status" value="1"/>
</dbReference>
<dbReference type="InterPro" id="IPR002656">
    <property type="entry name" value="Acyl_transf_3_dom"/>
</dbReference>
<sequence>MKNRLKYLDGLRGIFALSIALSHFLGGAMGWNHYPFINAYIAVDFFFILSGFVLSYVYINAFNSSKIGNTQFSLHRLARMYPLHLATLIITFLIYYFLYNDFPFSDPTYSGVANLLALQGMGMTSDWSWNDPSWSISVELWASVLVFQVLARKFNNTSLFIFSFVCYSLVINKHDSLMAAFDFSYFYLSSGFLKCIGGMALGILLFKLSSETSVAEPNSTRFSGLIDLALFAIIMVFTCINVSMPKIDSLMVVCFAFLIYRLQVRPSWMRNLIETAPLNFLGKISFSLYLIHTPIILLLGRSGSYNNLPIALRMTIFLSITFAVSYILHVVFERELYKLLKKSIDNNFPKRLKKTVPLTPAL</sequence>
<gene>
    <name evidence="4" type="ORF">BS639_19010</name>
    <name evidence="3" type="ORF">ITX54_15525</name>
</gene>
<evidence type="ECO:0000313" key="6">
    <source>
        <dbReference type="Proteomes" id="UP000705283"/>
    </source>
</evidence>
<dbReference type="GO" id="GO:0016020">
    <property type="term" value="C:membrane"/>
    <property type="evidence" value="ECO:0007669"/>
    <property type="project" value="TreeGrafter"/>
</dbReference>
<reference evidence="4 5" key="2">
    <citation type="journal article" date="2017" name="Int. J. Syst. Evol. Microbiol.">
        <title>Rouxiella badensis sp. nov. and Rouxiella silvae sp. nov. isolated from peat bog soil in Germany and emendation of the genus description.</title>
        <authorList>
            <person name="Le Fleche-Mateos A."/>
            <person name="Kugler J.H."/>
            <person name="Hansen S.H."/>
            <person name="Syldatk C."/>
            <person name="Hausmann R."/>
            <person name="Lomprez F."/>
            <person name="Vandenbogaert M."/>
            <person name="Manuguerra J.C."/>
            <person name="Grimont P.A."/>
        </authorList>
    </citation>
    <scope>NUCLEOTIDE SEQUENCE [LARGE SCALE GENOMIC DNA]</scope>
    <source>
        <strain evidence="4 5">213</strain>
    </source>
</reference>
<dbReference type="GO" id="GO:0016747">
    <property type="term" value="F:acyltransferase activity, transferring groups other than amino-acyl groups"/>
    <property type="evidence" value="ECO:0007669"/>
    <property type="project" value="InterPro"/>
</dbReference>
<dbReference type="GO" id="GO:0000271">
    <property type="term" value="P:polysaccharide biosynthetic process"/>
    <property type="evidence" value="ECO:0007669"/>
    <property type="project" value="TreeGrafter"/>
</dbReference>
<dbReference type="EMBL" id="JADMKS010000006">
    <property type="protein sequence ID" value="MBF6638074.1"/>
    <property type="molecule type" value="Genomic_DNA"/>
</dbReference>
<feature type="transmembrane region" description="Helical" evidence="1">
    <location>
        <begin position="37"/>
        <end position="59"/>
    </location>
</feature>
<feature type="transmembrane region" description="Helical" evidence="1">
    <location>
        <begin position="280"/>
        <end position="299"/>
    </location>
</feature>
<reference evidence="4" key="1">
    <citation type="submission" date="2016-12" db="EMBL/GenBank/DDBJ databases">
        <authorList>
            <person name="Le Fleche-Mateos A."/>
        </authorList>
    </citation>
    <scope>NUCLEOTIDE SEQUENCE</scope>
    <source>
        <strain evidence="4">213</strain>
    </source>
</reference>
<feature type="transmembrane region" description="Helical" evidence="1">
    <location>
        <begin position="157"/>
        <end position="173"/>
    </location>
</feature>